<evidence type="ECO:0000313" key="3">
    <source>
        <dbReference type="Proteomes" id="UP000314294"/>
    </source>
</evidence>
<dbReference type="AlphaFoldDB" id="A0A4Z2FUZ0"/>
<evidence type="ECO:0000256" key="1">
    <source>
        <dbReference type="SAM" id="MobiDB-lite"/>
    </source>
</evidence>
<reference evidence="2 3" key="1">
    <citation type="submission" date="2019-03" db="EMBL/GenBank/DDBJ databases">
        <title>First draft genome of Liparis tanakae, snailfish: a comprehensive survey of snailfish specific genes.</title>
        <authorList>
            <person name="Kim W."/>
            <person name="Song I."/>
            <person name="Jeong J.-H."/>
            <person name="Kim D."/>
            <person name="Kim S."/>
            <person name="Ryu S."/>
            <person name="Song J.Y."/>
            <person name="Lee S.K."/>
        </authorList>
    </citation>
    <scope>NUCLEOTIDE SEQUENCE [LARGE SCALE GENOMIC DNA]</scope>
    <source>
        <tissue evidence="2">Muscle</tissue>
    </source>
</reference>
<proteinExistence type="predicted"/>
<evidence type="ECO:0000313" key="2">
    <source>
        <dbReference type="EMBL" id="TNN44623.1"/>
    </source>
</evidence>
<accession>A0A4Z2FUZ0</accession>
<dbReference type="EMBL" id="SRLO01000893">
    <property type="protein sequence ID" value="TNN44623.1"/>
    <property type="molecule type" value="Genomic_DNA"/>
</dbReference>
<organism evidence="2 3">
    <name type="scientific">Liparis tanakae</name>
    <name type="common">Tanaka's snailfish</name>
    <dbReference type="NCBI Taxonomy" id="230148"/>
    <lineage>
        <taxon>Eukaryota</taxon>
        <taxon>Metazoa</taxon>
        <taxon>Chordata</taxon>
        <taxon>Craniata</taxon>
        <taxon>Vertebrata</taxon>
        <taxon>Euteleostomi</taxon>
        <taxon>Actinopterygii</taxon>
        <taxon>Neopterygii</taxon>
        <taxon>Teleostei</taxon>
        <taxon>Neoteleostei</taxon>
        <taxon>Acanthomorphata</taxon>
        <taxon>Eupercaria</taxon>
        <taxon>Perciformes</taxon>
        <taxon>Cottioidei</taxon>
        <taxon>Cottales</taxon>
        <taxon>Liparidae</taxon>
        <taxon>Liparis</taxon>
    </lineage>
</organism>
<gene>
    <name evidence="2" type="ORF">EYF80_045193</name>
</gene>
<name>A0A4Z2FUZ0_9TELE</name>
<dbReference type="Proteomes" id="UP000314294">
    <property type="component" value="Unassembled WGS sequence"/>
</dbReference>
<feature type="region of interest" description="Disordered" evidence="1">
    <location>
        <begin position="1"/>
        <end position="63"/>
    </location>
</feature>
<comment type="caution">
    <text evidence="2">The sequence shown here is derived from an EMBL/GenBank/DDBJ whole genome shotgun (WGS) entry which is preliminary data.</text>
</comment>
<protein>
    <submittedName>
        <fullName evidence="2">Uncharacterized protein</fullName>
    </submittedName>
</protein>
<keyword evidence="3" id="KW-1185">Reference proteome</keyword>
<sequence length="63" mass="7005">MKSTHPNKGEAAPRLHSSGVPAQWPRGVLPSITGTGYLNDRNKNRVDGNGYKAHYAEEEEEER</sequence>